<sequence length="121" mass="13243">MALQDNIVQPPGSARRLIPCARREFPSRKNWAGDEDERAQLHLHQDPLAAPQRTTVEGPDDAGEKETVHYFQRFGLDSVSDRCQGGGGEGAEHTVFASEQKVNMKLKKKGGTIPSWCGSVG</sequence>
<accession>A0A834DDI7</accession>
<evidence type="ECO:0000256" key="1">
    <source>
        <dbReference type="SAM" id="MobiDB-lite"/>
    </source>
</evidence>
<name>A0A834DDI7_9CHIR</name>
<proteinExistence type="predicted"/>
<dbReference type="AlphaFoldDB" id="A0A834DDI7"/>
<evidence type="ECO:0000313" key="2">
    <source>
        <dbReference type="EMBL" id="KAF6074992.1"/>
    </source>
</evidence>
<gene>
    <name evidence="2" type="ORF">HJG60_009399</name>
</gene>
<evidence type="ECO:0000313" key="3">
    <source>
        <dbReference type="Proteomes" id="UP000664940"/>
    </source>
</evidence>
<organism evidence="2 3">
    <name type="scientific">Phyllostomus discolor</name>
    <name type="common">pale spear-nosed bat</name>
    <dbReference type="NCBI Taxonomy" id="89673"/>
    <lineage>
        <taxon>Eukaryota</taxon>
        <taxon>Metazoa</taxon>
        <taxon>Chordata</taxon>
        <taxon>Craniata</taxon>
        <taxon>Vertebrata</taxon>
        <taxon>Euteleostomi</taxon>
        <taxon>Mammalia</taxon>
        <taxon>Eutheria</taxon>
        <taxon>Laurasiatheria</taxon>
        <taxon>Chiroptera</taxon>
        <taxon>Yangochiroptera</taxon>
        <taxon>Phyllostomidae</taxon>
        <taxon>Phyllostominae</taxon>
        <taxon>Phyllostomus</taxon>
    </lineage>
</organism>
<feature type="region of interest" description="Disordered" evidence="1">
    <location>
        <begin position="44"/>
        <end position="63"/>
    </location>
</feature>
<protein>
    <submittedName>
        <fullName evidence="2">Uncharacterized protein</fullName>
    </submittedName>
</protein>
<reference evidence="2 3" key="1">
    <citation type="journal article" date="2020" name="Nature">
        <title>Six reference-quality genomes reveal evolution of bat adaptations.</title>
        <authorList>
            <person name="Jebb D."/>
            <person name="Huang Z."/>
            <person name="Pippel M."/>
            <person name="Hughes G.M."/>
            <person name="Lavrichenko K."/>
            <person name="Devanna P."/>
            <person name="Winkler S."/>
            <person name="Jermiin L.S."/>
            <person name="Skirmuntt E.C."/>
            <person name="Katzourakis A."/>
            <person name="Burkitt-Gray L."/>
            <person name="Ray D.A."/>
            <person name="Sullivan K.A.M."/>
            <person name="Roscito J.G."/>
            <person name="Kirilenko B.M."/>
            <person name="Davalos L.M."/>
            <person name="Corthals A.P."/>
            <person name="Power M.L."/>
            <person name="Jones G."/>
            <person name="Ransome R.D."/>
            <person name="Dechmann D.K.N."/>
            <person name="Locatelli A.G."/>
            <person name="Puechmaille S.J."/>
            <person name="Fedrigo O."/>
            <person name="Jarvis E.D."/>
            <person name="Hiller M."/>
            <person name="Vernes S.C."/>
            <person name="Myers E.W."/>
            <person name="Teeling E.C."/>
        </authorList>
    </citation>
    <scope>NUCLEOTIDE SEQUENCE [LARGE SCALE GENOMIC DNA]</scope>
    <source>
        <strain evidence="2">Bat1K_MPI-CBG_1</strain>
    </source>
</reference>
<comment type="caution">
    <text evidence="2">The sequence shown here is derived from an EMBL/GenBank/DDBJ whole genome shotgun (WGS) entry which is preliminary data.</text>
</comment>
<dbReference type="Proteomes" id="UP000664940">
    <property type="component" value="Unassembled WGS sequence"/>
</dbReference>
<dbReference type="EMBL" id="JABVXQ010000015">
    <property type="protein sequence ID" value="KAF6074992.1"/>
    <property type="molecule type" value="Genomic_DNA"/>
</dbReference>